<dbReference type="AlphaFoldDB" id="A0AAD6XGQ9"/>
<evidence type="ECO:0000256" key="9">
    <source>
        <dbReference type="ARBA" id="ARBA00023002"/>
    </source>
</evidence>
<evidence type="ECO:0000256" key="10">
    <source>
        <dbReference type="ARBA" id="ARBA00023065"/>
    </source>
</evidence>
<dbReference type="GO" id="GO:0005886">
    <property type="term" value="C:plasma membrane"/>
    <property type="evidence" value="ECO:0007669"/>
    <property type="project" value="UniProtKB-SubCell"/>
</dbReference>
<evidence type="ECO:0000259" key="15">
    <source>
        <dbReference type="PROSITE" id="PS51384"/>
    </source>
</evidence>
<dbReference type="Gene3D" id="2.40.30.10">
    <property type="entry name" value="Translation factors"/>
    <property type="match status" value="1"/>
</dbReference>
<dbReference type="PANTHER" id="PTHR32361:SF23">
    <property type="entry name" value="FERRIC-CHELATE REDUCTASE"/>
    <property type="match status" value="1"/>
</dbReference>
<dbReference type="GO" id="GO:0006826">
    <property type="term" value="P:iron ion transport"/>
    <property type="evidence" value="ECO:0007669"/>
    <property type="project" value="TreeGrafter"/>
</dbReference>
<organism evidence="16 17">
    <name type="scientific">Mycena belliarum</name>
    <dbReference type="NCBI Taxonomy" id="1033014"/>
    <lineage>
        <taxon>Eukaryota</taxon>
        <taxon>Fungi</taxon>
        <taxon>Dikarya</taxon>
        <taxon>Basidiomycota</taxon>
        <taxon>Agaricomycotina</taxon>
        <taxon>Agaricomycetes</taxon>
        <taxon>Agaricomycetidae</taxon>
        <taxon>Agaricales</taxon>
        <taxon>Marasmiineae</taxon>
        <taxon>Mycenaceae</taxon>
        <taxon>Mycena</taxon>
    </lineage>
</organism>
<feature type="transmembrane region" description="Helical" evidence="14">
    <location>
        <begin position="158"/>
        <end position="180"/>
    </location>
</feature>
<dbReference type="Proteomes" id="UP001222325">
    <property type="component" value="Unassembled WGS sequence"/>
</dbReference>
<name>A0AAD6XGQ9_9AGAR</name>
<feature type="domain" description="FAD-binding FR-type" evidence="15">
    <location>
        <begin position="298"/>
        <end position="421"/>
    </location>
</feature>
<feature type="transmembrane region" description="Helical" evidence="14">
    <location>
        <begin position="231"/>
        <end position="252"/>
    </location>
</feature>
<keyword evidence="5" id="KW-1003">Cell membrane</keyword>
<evidence type="ECO:0000313" key="17">
    <source>
        <dbReference type="Proteomes" id="UP001222325"/>
    </source>
</evidence>
<evidence type="ECO:0000256" key="1">
    <source>
        <dbReference type="ARBA" id="ARBA00004651"/>
    </source>
</evidence>
<comment type="caution">
    <text evidence="16">The sequence shown here is derived from an EMBL/GenBank/DDBJ whole genome shotgun (WGS) entry which is preliminary data.</text>
</comment>
<feature type="transmembrane region" description="Helical" evidence="14">
    <location>
        <begin position="47"/>
        <end position="68"/>
    </location>
</feature>
<evidence type="ECO:0000313" key="16">
    <source>
        <dbReference type="EMBL" id="KAJ7073226.1"/>
    </source>
</evidence>
<dbReference type="InterPro" id="IPR017927">
    <property type="entry name" value="FAD-bd_FR_type"/>
</dbReference>
<keyword evidence="7" id="KW-0249">Electron transport</keyword>
<accession>A0AAD6XGQ9</accession>
<dbReference type="Pfam" id="PF08030">
    <property type="entry name" value="NAD_binding_6"/>
    <property type="match status" value="1"/>
</dbReference>
<comment type="subcellular location">
    <subcellularLocation>
        <location evidence="1">Cell membrane</location>
        <topology evidence="1">Multi-pass membrane protein</topology>
    </subcellularLocation>
</comment>
<evidence type="ECO:0000256" key="8">
    <source>
        <dbReference type="ARBA" id="ARBA00022989"/>
    </source>
</evidence>
<dbReference type="InterPro" id="IPR013112">
    <property type="entry name" value="FAD-bd_8"/>
</dbReference>
<keyword evidence="17" id="KW-1185">Reference proteome</keyword>
<dbReference type="GO" id="GO:0006879">
    <property type="term" value="P:intracellular iron ion homeostasis"/>
    <property type="evidence" value="ECO:0007669"/>
    <property type="project" value="TreeGrafter"/>
</dbReference>
<keyword evidence="4" id="KW-0813">Transport</keyword>
<evidence type="ECO:0000256" key="7">
    <source>
        <dbReference type="ARBA" id="ARBA00022982"/>
    </source>
</evidence>
<dbReference type="PROSITE" id="PS51384">
    <property type="entry name" value="FAD_FR"/>
    <property type="match status" value="1"/>
</dbReference>
<dbReference type="PANTHER" id="PTHR32361">
    <property type="entry name" value="FERRIC/CUPRIC REDUCTASE TRANSMEMBRANE COMPONENT"/>
    <property type="match status" value="1"/>
</dbReference>
<sequence length="589" mass="63639">MGRMWLDSPVLWHSSRDRGEMNMALTPAQAALIQARWLNWYTADWDYGQTTLAFFCAAIGAAAVLNLASSWRARRSAKRPAGGAPQRAGVLARATAGFRFFTARQFRVRATGWYAPPLAAMLAVGAMAIVVLSLMLGPRPYYWASAAMGHSQPVATRSGWIALGIMPFMIAFATKVNFVTILTGTSHEKLQVFHRWSAVLMYITSLVHTFPFIVREIKMGTMNESWSTGTFYWTGVAALVPQTYLMALSWGIFRNPYYEIFKKLHFIAAGIFMAALFLHCDFTLTSWDYFFATAAIYASVWLARVLRTLYTTRLGLPATVTRAAPTLLRIRVPVPRAGGRLKWAPGQHVFVRVAGLGGAHALTSHPFTIASVRADAAAELVVREHRGLTGALARRVDKEGAGGEWTTRVVVDGPYGGVHIALQGYDRVLLLAGGSGATFTLPLLSDLAAHIKEGARCQHVEFVVAVRDTESYAWMADTVSAATALAPAHIATRVHVTGAPAKLGGGSGKGDDSTSESDAGSGHEAGRPDLAQLVHDAAHAGAARVAIIACGPDGFLYDVRNAVAGAQLEILDGFGPCEEVFLHTESYSW</sequence>
<feature type="region of interest" description="Disordered" evidence="13">
    <location>
        <begin position="501"/>
        <end position="527"/>
    </location>
</feature>
<dbReference type="InterPro" id="IPR013130">
    <property type="entry name" value="Fe3_Rdtase_TM_dom"/>
</dbReference>
<evidence type="ECO:0000256" key="12">
    <source>
        <dbReference type="ARBA" id="ARBA00048483"/>
    </source>
</evidence>
<evidence type="ECO:0000256" key="2">
    <source>
        <dbReference type="ARBA" id="ARBA00006278"/>
    </source>
</evidence>
<keyword evidence="10" id="KW-0406">Ion transport</keyword>
<evidence type="ECO:0000256" key="6">
    <source>
        <dbReference type="ARBA" id="ARBA00022692"/>
    </source>
</evidence>
<dbReference type="Pfam" id="PF01794">
    <property type="entry name" value="Ferric_reduct"/>
    <property type="match status" value="1"/>
</dbReference>
<evidence type="ECO:0000256" key="14">
    <source>
        <dbReference type="SAM" id="Phobius"/>
    </source>
</evidence>
<keyword evidence="8 14" id="KW-1133">Transmembrane helix</keyword>
<feature type="transmembrane region" description="Helical" evidence="14">
    <location>
        <begin position="113"/>
        <end position="138"/>
    </location>
</feature>
<dbReference type="InterPro" id="IPR013121">
    <property type="entry name" value="Fe_red_NAD-bd_6"/>
</dbReference>
<dbReference type="SUPFAM" id="SSF52343">
    <property type="entry name" value="Ferredoxin reductase-like, C-terminal NADP-linked domain"/>
    <property type="match status" value="1"/>
</dbReference>
<evidence type="ECO:0000256" key="4">
    <source>
        <dbReference type="ARBA" id="ARBA00022448"/>
    </source>
</evidence>
<evidence type="ECO:0000256" key="11">
    <source>
        <dbReference type="ARBA" id="ARBA00023136"/>
    </source>
</evidence>
<dbReference type="SFLD" id="SFLDS00052">
    <property type="entry name" value="Ferric_Reductase_Domain"/>
    <property type="match status" value="1"/>
</dbReference>
<dbReference type="CDD" id="cd06186">
    <property type="entry name" value="NOX_Duox_like_FAD_NADP"/>
    <property type="match status" value="1"/>
</dbReference>
<dbReference type="SFLD" id="SFLDG01168">
    <property type="entry name" value="Ferric_reductase_subgroup_(FRE"/>
    <property type="match status" value="1"/>
</dbReference>
<dbReference type="Pfam" id="PF08022">
    <property type="entry name" value="FAD_binding_8"/>
    <property type="match status" value="1"/>
</dbReference>
<keyword evidence="11 14" id="KW-0472">Membrane</keyword>
<comment type="similarity">
    <text evidence="2">Belongs to the ferric reductase (FRE) family.</text>
</comment>
<feature type="transmembrane region" description="Helical" evidence="14">
    <location>
        <begin position="192"/>
        <end position="211"/>
    </location>
</feature>
<reference evidence="16" key="1">
    <citation type="submission" date="2023-03" db="EMBL/GenBank/DDBJ databases">
        <title>Massive genome expansion in bonnet fungi (Mycena s.s.) driven by repeated elements and novel gene families across ecological guilds.</title>
        <authorList>
            <consortium name="Lawrence Berkeley National Laboratory"/>
            <person name="Harder C.B."/>
            <person name="Miyauchi S."/>
            <person name="Viragh M."/>
            <person name="Kuo A."/>
            <person name="Thoen E."/>
            <person name="Andreopoulos B."/>
            <person name="Lu D."/>
            <person name="Skrede I."/>
            <person name="Drula E."/>
            <person name="Henrissat B."/>
            <person name="Morin E."/>
            <person name="Kohler A."/>
            <person name="Barry K."/>
            <person name="LaButti K."/>
            <person name="Morin E."/>
            <person name="Salamov A."/>
            <person name="Lipzen A."/>
            <person name="Mereny Z."/>
            <person name="Hegedus B."/>
            <person name="Baldrian P."/>
            <person name="Stursova M."/>
            <person name="Weitz H."/>
            <person name="Taylor A."/>
            <person name="Grigoriev I.V."/>
            <person name="Nagy L.G."/>
            <person name="Martin F."/>
            <person name="Kauserud H."/>
        </authorList>
    </citation>
    <scope>NUCLEOTIDE SEQUENCE</scope>
    <source>
        <strain evidence="16">CBHHK173m</strain>
    </source>
</reference>
<dbReference type="EC" id="1.16.1.9" evidence="3"/>
<keyword evidence="6 14" id="KW-0812">Transmembrane</keyword>
<dbReference type="Gene3D" id="3.40.50.80">
    <property type="entry name" value="Nucleotide-binding domain of ferredoxin-NADP reductase (FNR) module"/>
    <property type="match status" value="1"/>
</dbReference>
<feature type="transmembrane region" description="Helical" evidence="14">
    <location>
        <begin position="264"/>
        <end position="284"/>
    </location>
</feature>
<evidence type="ECO:0000256" key="5">
    <source>
        <dbReference type="ARBA" id="ARBA00022475"/>
    </source>
</evidence>
<dbReference type="EMBL" id="JARJCN010000119">
    <property type="protein sequence ID" value="KAJ7073226.1"/>
    <property type="molecule type" value="Genomic_DNA"/>
</dbReference>
<dbReference type="InterPro" id="IPR017938">
    <property type="entry name" value="Riboflavin_synthase-like_b-brl"/>
</dbReference>
<evidence type="ECO:0000256" key="13">
    <source>
        <dbReference type="SAM" id="MobiDB-lite"/>
    </source>
</evidence>
<dbReference type="GO" id="GO:0015677">
    <property type="term" value="P:copper ion import"/>
    <property type="evidence" value="ECO:0007669"/>
    <property type="project" value="TreeGrafter"/>
</dbReference>
<evidence type="ECO:0000256" key="3">
    <source>
        <dbReference type="ARBA" id="ARBA00012668"/>
    </source>
</evidence>
<gene>
    <name evidence="16" type="ORF">B0H15DRAFT_895077</name>
</gene>
<protein>
    <recommendedName>
        <fullName evidence="3">ferric-chelate reductase (NADPH)</fullName>
        <ecNumber evidence="3">1.16.1.9</ecNumber>
    </recommendedName>
</protein>
<keyword evidence="9" id="KW-0560">Oxidoreductase</keyword>
<dbReference type="SUPFAM" id="SSF63380">
    <property type="entry name" value="Riboflavin synthase domain-like"/>
    <property type="match status" value="1"/>
</dbReference>
<comment type="catalytic activity">
    <reaction evidence="12">
        <text>2 a Fe(II)-siderophore + NADP(+) + H(+) = 2 a Fe(III)-siderophore + NADPH</text>
        <dbReference type="Rhea" id="RHEA:28795"/>
        <dbReference type="Rhea" id="RHEA-COMP:11342"/>
        <dbReference type="Rhea" id="RHEA-COMP:11344"/>
        <dbReference type="ChEBI" id="CHEBI:15378"/>
        <dbReference type="ChEBI" id="CHEBI:29033"/>
        <dbReference type="ChEBI" id="CHEBI:29034"/>
        <dbReference type="ChEBI" id="CHEBI:57783"/>
        <dbReference type="ChEBI" id="CHEBI:58349"/>
        <dbReference type="EC" id="1.16.1.9"/>
    </reaction>
</comment>
<proteinExistence type="inferred from homology"/>
<dbReference type="InterPro" id="IPR039261">
    <property type="entry name" value="FNR_nucleotide-bd"/>
</dbReference>
<dbReference type="InterPro" id="IPR051410">
    <property type="entry name" value="Ferric/Cupric_Reductase"/>
</dbReference>
<dbReference type="GO" id="GO:0052851">
    <property type="term" value="F:ferric-chelate reductase (NADPH) activity"/>
    <property type="evidence" value="ECO:0007669"/>
    <property type="project" value="UniProtKB-EC"/>
</dbReference>